<dbReference type="Gene3D" id="3.30.1310.10">
    <property type="entry name" value="Nucleoid-associated protein YbaB-like domain"/>
    <property type="match status" value="1"/>
</dbReference>
<reference evidence="1 2" key="1">
    <citation type="submission" date="2020-08" db="EMBL/GenBank/DDBJ databases">
        <title>Whole genome shotgun sequence of Actinocatenispora thailandica NBRC 105041.</title>
        <authorList>
            <person name="Komaki H."/>
            <person name="Tamura T."/>
        </authorList>
    </citation>
    <scope>NUCLEOTIDE SEQUENCE [LARGE SCALE GENOMIC DNA]</scope>
    <source>
        <strain evidence="1 2">NBRC 105041</strain>
    </source>
</reference>
<gene>
    <name evidence="1" type="ORF">Athai_31470</name>
</gene>
<dbReference type="Proteomes" id="UP000611640">
    <property type="component" value="Chromosome"/>
</dbReference>
<evidence type="ECO:0008006" key="3">
    <source>
        <dbReference type="Google" id="ProtNLM"/>
    </source>
</evidence>
<name>A0A7R7HXZ2_9ACTN</name>
<proteinExistence type="predicted"/>
<dbReference type="SUPFAM" id="SSF82607">
    <property type="entry name" value="YbaB-like"/>
    <property type="match status" value="1"/>
</dbReference>
<dbReference type="GO" id="GO:0003677">
    <property type="term" value="F:DNA binding"/>
    <property type="evidence" value="ECO:0007669"/>
    <property type="project" value="InterPro"/>
</dbReference>
<accession>A0A7R7HXZ2</accession>
<sequence>MLAAGRALEQRMRSAEAYLTAAEVRGRSDDGTVTVRASGLGRLRSVQVDPGVFATADTAALENAIAQAIRSAAANAAALARERMGPVEINLY</sequence>
<dbReference type="InterPro" id="IPR036894">
    <property type="entry name" value="YbaB-like_sf"/>
</dbReference>
<dbReference type="AlphaFoldDB" id="A0A7R7HXZ2"/>
<keyword evidence="2" id="KW-1185">Reference proteome</keyword>
<evidence type="ECO:0000313" key="2">
    <source>
        <dbReference type="Proteomes" id="UP000611640"/>
    </source>
</evidence>
<evidence type="ECO:0000313" key="1">
    <source>
        <dbReference type="EMBL" id="BCJ35644.1"/>
    </source>
</evidence>
<dbReference type="InterPro" id="IPR004401">
    <property type="entry name" value="YbaB/EbfC"/>
</dbReference>
<dbReference type="EMBL" id="AP023355">
    <property type="protein sequence ID" value="BCJ35644.1"/>
    <property type="molecule type" value="Genomic_DNA"/>
</dbReference>
<dbReference type="KEGG" id="atl:Athai_31470"/>
<protein>
    <recommendedName>
        <fullName evidence="3">YbaB/EbfC family nucleoid-associated protein</fullName>
    </recommendedName>
</protein>
<organism evidence="1 2">
    <name type="scientific">Actinocatenispora thailandica</name>
    <dbReference type="NCBI Taxonomy" id="227318"/>
    <lineage>
        <taxon>Bacteria</taxon>
        <taxon>Bacillati</taxon>
        <taxon>Actinomycetota</taxon>
        <taxon>Actinomycetes</taxon>
        <taxon>Micromonosporales</taxon>
        <taxon>Micromonosporaceae</taxon>
        <taxon>Actinocatenispora</taxon>
    </lineage>
</organism>
<dbReference type="Pfam" id="PF02575">
    <property type="entry name" value="YbaB_DNA_bd"/>
    <property type="match status" value="1"/>
</dbReference>